<evidence type="ECO:0000313" key="2">
    <source>
        <dbReference type="Proteomes" id="UP000280708"/>
    </source>
</evidence>
<organism evidence="1 2">
    <name type="scientific">Sphingobium yanoikuyae</name>
    <name type="common">Sphingomonas yanoikuyae</name>
    <dbReference type="NCBI Taxonomy" id="13690"/>
    <lineage>
        <taxon>Bacteria</taxon>
        <taxon>Pseudomonadati</taxon>
        <taxon>Pseudomonadota</taxon>
        <taxon>Alphaproteobacteria</taxon>
        <taxon>Sphingomonadales</taxon>
        <taxon>Sphingomonadaceae</taxon>
        <taxon>Sphingobium</taxon>
    </lineage>
</organism>
<dbReference type="SUPFAM" id="SSF88659">
    <property type="entry name" value="Sigma3 and sigma4 domains of RNA polymerase sigma factors"/>
    <property type="match status" value="1"/>
</dbReference>
<dbReference type="AlphaFoldDB" id="A0A3G2UR11"/>
<dbReference type="Gene3D" id="1.10.10.10">
    <property type="entry name" value="Winged helix-like DNA-binding domain superfamily/Winged helix DNA-binding domain"/>
    <property type="match status" value="1"/>
</dbReference>
<evidence type="ECO:0000313" key="1">
    <source>
        <dbReference type="EMBL" id="AYO77285.1"/>
    </source>
</evidence>
<proteinExistence type="predicted"/>
<dbReference type="RefSeq" id="WP_122129714.1">
    <property type="nucleotide sequence ID" value="NZ_CP033230.1"/>
</dbReference>
<dbReference type="InterPro" id="IPR013324">
    <property type="entry name" value="RNA_pol_sigma_r3/r4-like"/>
</dbReference>
<sequence>MAHHHDVSSCLARFVTRMRDRVSDDICAARIERYLAKSALEDGHPSREAAGETDPGINEAVARMDALTRGILILVVSQKMSVSEVARRFRMSEERVCRHFRRAVEMVAMGREDGSCN</sequence>
<accession>A0A3G2UR11</accession>
<gene>
    <name evidence="1" type="ORF">EBF16_10525</name>
</gene>
<dbReference type="EMBL" id="CP033230">
    <property type="protein sequence ID" value="AYO77285.1"/>
    <property type="molecule type" value="Genomic_DNA"/>
</dbReference>
<dbReference type="InterPro" id="IPR036388">
    <property type="entry name" value="WH-like_DNA-bd_sf"/>
</dbReference>
<dbReference type="Proteomes" id="UP000280708">
    <property type="component" value="Chromosome"/>
</dbReference>
<protein>
    <submittedName>
        <fullName evidence="1">Sigma-70 family RNA polymerase sigma factor</fullName>
    </submittedName>
</protein>
<name>A0A3G2UR11_SPHYA</name>
<reference evidence="1 2" key="1">
    <citation type="submission" date="2018-10" db="EMBL/GenBank/DDBJ databases">
        <title>Characterization and genome analysis of a novel bacterium Sphingobium yanoikuyae SJTF8 capable of degrading PAHs.</title>
        <authorList>
            <person name="Yin C."/>
            <person name="Xiong W."/>
            <person name="Liang R."/>
        </authorList>
    </citation>
    <scope>NUCLEOTIDE SEQUENCE [LARGE SCALE GENOMIC DNA]</scope>
    <source>
        <strain evidence="1 2">SJTF8</strain>
    </source>
</reference>